<evidence type="ECO:0000256" key="1">
    <source>
        <dbReference type="ARBA" id="ARBA00004761"/>
    </source>
</evidence>
<evidence type="ECO:0000256" key="2">
    <source>
        <dbReference type="ARBA" id="ARBA00006906"/>
    </source>
</evidence>
<dbReference type="EC" id="4.1.2.14" evidence="6"/>
<protein>
    <submittedName>
        <fullName evidence="6">4-hydroxy-2-oxoglutarate aldolase @ 2-dehydro-3-deoxyphosphogluconate aldolase</fullName>
        <ecNumber evidence="6">4.1.2.14</ecNumber>
        <ecNumber evidence="6">4.1.3.16</ecNumber>
    </submittedName>
</protein>
<dbReference type="InterPro" id="IPR000887">
    <property type="entry name" value="Aldlse_KDPG_KHG"/>
</dbReference>
<dbReference type="AlphaFoldDB" id="A0A3B0S5K5"/>
<dbReference type="EMBL" id="UOED01000126">
    <property type="protein sequence ID" value="VAV98301.1"/>
    <property type="molecule type" value="Genomic_DNA"/>
</dbReference>
<keyword evidence="4 6" id="KW-0456">Lyase</keyword>
<dbReference type="SUPFAM" id="SSF51569">
    <property type="entry name" value="Aldolase"/>
    <property type="match status" value="1"/>
</dbReference>
<dbReference type="CDD" id="cd00452">
    <property type="entry name" value="KDPG_aldolase"/>
    <property type="match status" value="1"/>
</dbReference>
<dbReference type="InterPro" id="IPR031338">
    <property type="entry name" value="KDPG/KHG_AS_2"/>
</dbReference>
<dbReference type="NCBIfam" id="TIGR01182">
    <property type="entry name" value="eda"/>
    <property type="match status" value="1"/>
</dbReference>
<dbReference type="PROSITE" id="PS00160">
    <property type="entry name" value="ALDOLASE_KDPG_KHG_2"/>
    <property type="match status" value="1"/>
</dbReference>
<dbReference type="EC" id="4.1.3.16" evidence="6"/>
<dbReference type="PANTHER" id="PTHR30246:SF1">
    <property type="entry name" value="2-DEHYDRO-3-DEOXY-6-PHOSPHOGALACTONATE ALDOLASE-RELATED"/>
    <property type="match status" value="1"/>
</dbReference>
<sequence length="214" mass="22027">MTSQISALLETTPVVPLIQTDDPAIAVKIAHALAEGGLKVVEVVLRTPAALECLRAITSEVDEVIAGAGTVLNTLQAKAAIDAEAKFIVSPGLDEGIANTTKTAGLPLYAGISTATEAQRAHNLGLNAVKFFPASLAGGIPMLKALSSVFRDMHFMPTGGVSATNLPDFLSVPSVFACGGSWITPAKAIAEGNFEVVTKLAREAANIAHTARAK</sequence>
<accession>A0A3B0S5K5</accession>
<dbReference type="GO" id="GO:0008700">
    <property type="term" value="F:(R,S)-4-hydroxy-2-oxoglutarate aldolase activity"/>
    <property type="evidence" value="ECO:0007669"/>
    <property type="project" value="UniProtKB-EC"/>
</dbReference>
<comment type="pathway">
    <text evidence="1">Carbohydrate acid metabolism.</text>
</comment>
<dbReference type="Pfam" id="PF01081">
    <property type="entry name" value="Aldolase"/>
    <property type="match status" value="1"/>
</dbReference>
<organism evidence="6">
    <name type="scientific">hydrothermal vent metagenome</name>
    <dbReference type="NCBI Taxonomy" id="652676"/>
    <lineage>
        <taxon>unclassified sequences</taxon>
        <taxon>metagenomes</taxon>
        <taxon>ecological metagenomes</taxon>
    </lineage>
</organism>
<evidence type="ECO:0000256" key="4">
    <source>
        <dbReference type="ARBA" id="ARBA00023239"/>
    </source>
</evidence>
<comment type="similarity">
    <text evidence="2">Belongs to the KHG/KDPG aldolase family.</text>
</comment>
<keyword evidence="5" id="KW-0119">Carbohydrate metabolism</keyword>
<comment type="subunit">
    <text evidence="3">Homotrimer.</text>
</comment>
<gene>
    <name evidence="6" type="ORF">MNBD_ALPHA02-934</name>
</gene>
<dbReference type="GO" id="GO:0008675">
    <property type="term" value="F:2-dehydro-3-deoxy-phosphogluconate aldolase activity"/>
    <property type="evidence" value="ECO:0007669"/>
    <property type="project" value="UniProtKB-EC"/>
</dbReference>
<dbReference type="InterPro" id="IPR013785">
    <property type="entry name" value="Aldolase_TIM"/>
</dbReference>
<name>A0A3B0S5K5_9ZZZZ</name>
<proteinExistence type="inferred from homology"/>
<reference evidence="6" key="1">
    <citation type="submission" date="2018-06" db="EMBL/GenBank/DDBJ databases">
        <authorList>
            <person name="Zhirakovskaya E."/>
        </authorList>
    </citation>
    <scope>NUCLEOTIDE SEQUENCE</scope>
</reference>
<evidence type="ECO:0000256" key="5">
    <source>
        <dbReference type="ARBA" id="ARBA00023277"/>
    </source>
</evidence>
<dbReference type="Gene3D" id="3.20.20.70">
    <property type="entry name" value="Aldolase class I"/>
    <property type="match status" value="1"/>
</dbReference>
<dbReference type="PANTHER" id="PTHR30246">
    <property type="entry name" value="2-KETO-3-DEOXY-6-PHOSPHOGLUCONATE ALDOLASE"/>
    <property type="match status" value="1"/>
</dbReference>
<evidence type="ECO:0000256" key="3">
    <source>
        <dbReference type="ARBA" id="ARBA00011233"/>
    </source>
</evidence>
<evidence type="ECO:0000313" key="6">
    <source>
        <dbReference type="EMBL" id="VAV98301.1"/>
    </source>
</evidence>